<evidence type="ECO:0000313" key="3">
    <source>
        <dbReference type="Proteomes" id="UP000776629"/>
    </source>
</evidence>
<evidence type="ECO:0008006" key="4">
    <source>
        <dbReference type="Google" id="ProtNLM"/>
    </source>
</evidence>
<feature type="transmembrane region" description="Helical" evidence="1">
    <location>
        <begin position="60"/>
        <end position="76"/>
    </location>
</feature>
<reference evidence="2 3" key="1">
    <citation type="journal article" date="2021" name="Sci. Rep.">
        <title>The distribution of antibiotic resistance genes in chicken gut microbiota commensals.</title>
        <authorList>
            <person name="Juricova H."/>
            <person name="Matiasovicova J."/>
            <person name="Kubasova T."/>
            <person name="Cejkova D."/>
            <person name="Rychlik I."/>
        </authorList>
    </citation>
    <scope>NUCLEOTIDE SEQUENCE [LARGE SCALE GENOMIC DNA]</scope>
    <source>
        <strain evidence="2 3">An810</strain>
    </source>
</reference>
<comment type="caution">
    <text evidence="2">The sequence shown here is derived from an EMBL/GenBank/DDBJ whole genome shotgun (WGS) entry which is preliminary data.</text>
</comment>
<organism evidence="2 3">
    <name type="scientific">Limosilactobacillus alvi</name>
    <dbReference type="NCBI Taxonomy" id="990412"/>
    <lineage>
        <taxon>Bacteria</taxon>
        <taxon>Bacillati</taxon>
        <taxon>Bacillota</taxon>
        <taxon>Bacilli</taxon>
        <taxon>Lactobacillales</taxon>
        <taxon>Lactobacillaceae</taxon>
        <taxon>Limosilactobacillus</taxon>
    </lineage>
</organism>
<proteinExistence type="predicted"/>
<protein>
    <recommendedName>
        <fullName evidence="4">DUF3397 domain-containing protein</fullName>
    </recommendedName>
</protein>
<feature type="transmembrane region" description="Helical" evidence="1">
    <location>
        <begin position="6"/>
        <end position="24"/>
    </location>
</feature>
<keyword evidence="1" id="KW-0812">Transmembrane</keyword>
<feature type="transmembrane region" description="Helical" evidence="1">
    <location>
        <begin position="88"/>
        <end position="112"/>
    </location>
</feature>
<dbReference type="RefSeq" id="WP_204776041.1">
    <property type="nucleotide sequence ID" value="NZ_JACJJQ010000006.1"/>
</dbReference>
<evidence type="ECO:0000313" key="2">
    <source>
        <dbReference type="EMBL" id="MBM6753579.1"/>
    </source>
</evidence>
<keyword evidence="3" id="KW-1185">Reference proteome</keyword>
<name>A0ABS2EMA1_9LACO</name>
<accession>A0ABS2EMA1</accession>
<dbReference type="Proteomes" id="UP000776629">
    <property type="component" value="Unassembled WGS sequence"/>
</dbReference>
<sequence>MGIKKILIEILIVAVYWGIEWLIGHLFHLKNYHFKWVWTLLLMAIAETNLGFYWFAYPVIVWMIIGIGLVFIQLGARKEFIYQRYWPAFWRISFLLALLVSVCSVFAMNLAIP</sequence>
<keyword evidence="1" id="KW-1133">Transmembrane helix</keyword>
<dbReference type="EMBL" id="JACJJQ010000006">
    <property type="protein sequence ID" value="MBM6753579.1"/>
    <property type="molecule type" value="Genomic_DNA"/>
</dbReference>
<gene>
    <name evidence="2" type="ORF">H5993_02195</name>
</gene>
<evidence type="ECO:0000256" key="1">
    <source>
        <dbReference type="SAM" id="Phobius"/>
    </source>
</evidence>
<keyword evidence="1" id="KW-0472">Membrane</keyword>